<dbReference type="GO" id="GO:0009231">
    <property type="term" value="P:riboflavin biosynthetic process"/>
    <property type="evidence" value="ECO:0007669"/>
    <property type="project" value="InterPro"/>
</dbReference>
<dbReference type="FunFam" id="3.40.50.620:FF:000021">
    <property type="entry name" value="Riboflavin biosynthesis protein"/>
    <property type="match status" value="1"/>
</dbReference>
<dbReference type="GO" id="GO:0008531">
    <property type="term" value="F:riboflavin kinase activity"/>
    <property type="evidence" value="ECO:0007669"/>
    <property type="project" value="UniProtKB-UniRule"/>
</dbReference>
<dbReference type="Gene3D" id="2.40.30.30">
    <property type="entry name" value="Riboflavin kinase-like"/>
    <property type="match status" value="1"/>
</dbReference>
<gene>
    <name evidence="16" type="ORF">SAMN05216352_103407</name>
</gene>
<dbReference type="PIRSF" id="PIRSF004491">
    <property type="entry name" value="FAD_Synth"/>
    <property type="match status" value="1"/>
</dbReference>
<dbReference type="InterPro" id="IPR014729">
    <property type="entry name" value="Rossmann-like_a/b/a_fold"/>
</dbReference>
<evidence type="ECO:0000256" key="10">
    <source>
        <dbReference type="ARBA" id="ARBA00022840"/>
    </source>
</evidence>
<evidence type="ECO:0000256" key="12">
    <source>
        <dbReference type="ARBA" id="ARBA00047880"/>
    </source>
</evidence>
<dbReference type="NCBIfam" id="NF004162">
    <property type="entry name" value="PRK05627.1-5"/>
    <property type="match status" value="1"/>
</dbReference>
<dbReference type="InterPro" id="IPR002606">
    <property type="entry name" value="Riboflavin_kinase_bac"/>
</dbReference>
<evidence type="ECO:0000256" key="11">
    <source>
        <dbReference type="ARBA" id="ARBA00023268"/>
    </source>
</evidence>
<dbReference type="SUPFAM" id="SSF52374">
    <property type="entry name" value="Nucleotidylyl transferase"/>
    <property type="match status" value="1"/>
</dbReference>
<dbReference type="STRING" id="930129.SAMN05216352_103407"/>
<dbReference type="UniPathway" id="UPA00277">
    <property type="reaction ID" value="UER00407"/>
</dbReference>
<dbReference type="FunFam" id="2.40.30.30:FF:000004">
    <property type="entry name" value="Riboflavin biosynthesis protein"/>
    <property type="match status" value="1"/>
</dbReference>
<dbReference type="AlphaFoldDB" id="A0A1G8GHR5"/>
<organism evidence="16 17">
    <name type="scientific">Alteribacillus bidgolensis</name>
    <dbReference type="NCBI Taxonomy" id="930129"/>
    <lineage>
        <taxon>Bacteria</taxon>
        <taxon>Bacillati</taxon>
        <taxon>Bacillota</taxon>
        <taxon>Bacilli</taxon>
        <taxon>Bacillales</taxon>
        <taxon>Bacillaceae</taxon>
        <taxon>Alteribacillus</taxon>
    </lineage>
</organism>
<evidence type="ECO:0000256" key="1">
    <source>
        <dbReference type="ARBA" id="ARBA00004726"/>
    </source>
</evidence>
<keyword evidence="5 14" id="KW-0808">Transferase</keyword>
<sequence>MDAVNLIVKRQVKKPVKTMYLYHQEGDSGVSYPEMVLALGYFDGVHRGHQEVIRTAREIASIKGKALGVMTFHPHPKTVLSSKVKEENMRYITPLPEKEEQLSKEQADYLFIVHFDKLFAALEPQEFVDQYVIGLHAVHVVAGFDFSYGRMGKGTMETLPFHSRKKFEQTTVGKVTDKDQKISSTLIKESILEGKIENANRLLGRSYSIGGKVVEGEQRGRTIGFPTANVQINEPYLVPAVGVYAVQMKIRNAWYNGVCNIGYKPTFHDEKSPNPEIEVHLFDFNEDIYGENVIVHWHAFIRGEKKFSSAEELVEQISQDKEKAKCILQSSLAP</sequence>
<dbReference type="PANTHER" id="PTHR22749:SF6">
    <property type="entry name" value="RIBOFLAVIN KINASE"/>
    <property type="match status" value="1"/>
</dbReference>
<reference evidence="16 17" key="1">
    <citation type="submission" date="2016-10" db="EMBL/GenBank/DDBJ databases">
        <authorList>
            <person name="de Groot N.N."/>
        </authorList>
    </citation>
    <scope>NUCLEOTIDE SEQUENCE [LARGE SCALE GENOMIC DNA]</scope>
    <source>
        <strain evidence="17">P4B,CCM 7963,CECT 7998,DSM 25260,IBRC-M 10614,KCTC 13821</strain>
    </source>
</reference>
<dbReference type="PANTHER" id="PTHR22749">
    <property type="entry name" value="RIBOFLAVIN KINASE/FMN ADENYLYLTRANSFERASE"/>
    <property type="match status" value="1"/>
</dbReference>
<dbReference type="InterPro" id="IPR023465">
    <property type="entry name" value="Riboflavin_kinase_dom_sf"/>
</dbReference>
<evidence type="ECO:0000256" key="14">
    <source>
        <dbReference type="PIRNR" id="PIRNR004491"/>
    </source>
</evidence>
<evidence type="ECO:0000256" key="7">
    <source>
        <dbReference type="ARBA" id="ARBA00022741"/>
    </source>
</evidence>
<protein>
    <recommendedName>
        <fullName evidence="14">Riboflavin biosynthesis protein</fullName>
    </recommendedName>
    <domain>
        <recommendedName>
            <fullName evidence="14">Riboflavin kinase</fullName>
            <ecNumber evidence="14">2.7.1.26</ecNumber>
        </recommendedName>
        <alternativeName>
            <fullName evidence="14">Flavokinase</fullName>
        </alternativeName>
    </domain>
    <domain>
        <recommendedName>
            <fullName evidence="14">FMN adenylyltransferase</fullName>
            <ecNumber evidence="14">2.7.7.2</ecNumber>
        </recommendedName>
        <alternativeName>
            <fullName evidence="14">FAD pyrophosphorylase</fullName>
        </alternativeName>
        <alternativeName>
            <fullName evidence="14">FAD synthase</fullName>
        </alternativeName>
    </domain>
</protein>
<dbReference type="InterPro" id="IPR023468">
    <property type="entry name" value="Riboflavin_kinase"/>
</dbReference>
<comment type="pathway">
    <text evidence="1 14">Cofactor biosynthesis; FAD biosynthesis; FAD from FMN: step 1/1.</text>
</comment>
<dbReference type="CDD" id="cd02064">
    <property type="entry name" value="FAD_synthetase_N"/>
    <property type="match status" value="1"/>
</dbReference>
<keyword evidence="17" id="KW-1185">Reference proteome</keyword>
<keyword evidence="6 14" id="KW-0548">Nucleotidyltransferase</keyword>
<keyword evidence="8 14" id="KW-0418">Kinase</keyword>
<dbReference type="UniPathway" id="UPA00276">
    <property type="reaction ID" value="UER00406"/>
</dbReference>
<dbReference type="InterPro" id="IPR015864">
    <property type="entry name" value="FAD_synthase"/>
</dbReference>
<evidence type="ECO:0000256" key="4">
    <source>
        <dbReference type="ARBA" id="ARBA00022643"/>
    </source>
</evidence>
<comment type="pathway">
    <text evidence="2 14">Cofactor biosynthesis; FMN biosynthesis; FMN from riboflavin (ATP route): step 1/1.</text>
</comment>
<evidence type="ECO:0000259" key="15">
    <source>
        <dbReference type="SMART" id="SM00904"/>
    </source>
</evidence>
<evidence type="ECO:0000313" key="17">
    <source>
        <dbReference type="Proteomes" id="UP000199017"/>
    </source>
</evidence>
<dbReference type="GO" id="GO:0003919">
    <property type="term" value="F:FMN adenylyltransferase activity"/>
    <property type="evidence" value="ECO:0007669"/>
    <property type="project" value="UniProtKB-UniRule"/>
</dbReference>
<feature type="domain" description="Riboflavin kinase" evidence="15">
    <location>
        <begin position="202"/>
        <end position="329"/>
    </location>
</feature>
<dbReference type="RefSeq" id="WP_175488343.1">
    <property type="nucleotide sequence ID" value="NZ_FNDU01000003.1"/>
</dbReference>
<dbReference type="NCBIfam" id="TIGR00083">
    <property type="entry name" value="ribF"/>
    <property type="match status" value="1"/>
</dbReference>
<proteinExistence type="inferred from homology"/>
<evidence type="ECO:0000256" key="9">
    <source>
        <dbReference type="ARBA" id="ARBA00022827"/>
    </source>
</evidence>
<accession>A0A1G8GHR5</accession>
<dbReference type="EC" id="2.7.7.2" evidence="14"/>
<dbReference type="InterPro" id="IPR015865">
    <property type="entry name" value="Riboflavin_kinase_bac/euk"/>
</dbReference>
<keyword evidence="7 14" id="KW-0547">Nucleotide-binding</keyword>
<evidence type="ECO:0000256" key="2">
    <source>
        <dbReference type="ARBA" id="ARBA00005201"/>
    </source>
</evidence>
<comment type="catalytic activity">
    <reaction evidence="12 14">
        <text>riboflavin + ATP = FMN + ADP + H(+)</text>
        <dbReference type="Rhea" id="RHEA:14357"/>
        <dbReference type="ChEBI" id="CHEBI:15378"/>
        <dbReference type="ChEBI" id="CHEBI:30616"/>
        <dbReference type="ChEBI" id="CHEBI:57986"/>
        <dbReference type="ChEBI" id="CHEBI:58210"/>
        <dbReference type="ChEBI" id="CHEBI:456216"/>
        <dbReference type="EC" id="2.7.1.26"/>
    </reaction>
</comment>
<dbReference type="EC" id="2.7.1.26" evidence="14"/>
<dbReference type="GO" id="GO:0005524">
    <property type="term" value="F:ATP binding"/>
    <property type="evidence" value="ECO:0007669"/>
    <property type="project" value="UniProtKB-UniRule"/>
</dbReference>
<evidence type="ECO:0000256" key="6">
    <source>
        <dbReference type="ARBA" id="ARBA00022695"/>
    </source>
</evidence>
<comment type="catalytic activity">
    <reaction evidence="13 14">
        <text>FMN + ATP + H(+) = FAD + diphosphate</text>
        <dbReference type="Rhea" id="RHEA:17237"/>
        <dbReference type="ChEBI" id="CHEBI:15378"/>
        <dbReference type="ChEBI" id="CHEBI:30616"/>
        <dbReference type="ChEBI" id="CHEBI:33019"/>
        <dbReference type="ChEBI" id="CHEBI:57692"/>
        <dbReference type="ChEBI" id="CHEBI:58210"/>
        <dbReference type="EC" id="2.7.7.2"/>
    </reaction>
</comment>
<keyword evidence="3 14" id="KW-0285">Flavoprotein</keyword>
<keyword evidence="11" id="KW-0511">Multifunctional enzyme</keyword>
<keyword evidence="10 14" id="KW-0067">ATP-binding</keyword>
<evidence type="ECO:0000313" key="16">
    <source>
        <dbReference type="EMBL" id="SDH93880.1"/>
    </source>
</evidence>
<comment type="similarity">
    <text evidence="14">Belongs to the ribF family.</text>
</comment>
<dbReference type="GO" id="GO:0009398">
    <property type="term" value="P:FMN biosynthetic process"/>
    <property type="evidence" value="ECO:0007669"/>
    <property type="project" value="UniProtKB-UniRule"/>
</dbReference>
<evidence type="ECO:0000256" key="3">
    <source>
        <dbReference type="ARBA" id="ARBA00022630"/>
    </source>
</evidence>
<dbReference type="Gene3D" id="3.40.50.620">
    <property type="entry name" value="HUPs"/>
    <property type="match status" value="1"/>
</dbReference>
<dbReference type="EMBL" id="FNDU01000003">
    <property type="protein sequence ID" value="SDH93880.1"/>
    <property type="molecule type" value="Genomic_DNA"/>
</dbReference>
<dbReference type="SMART" id="SM00904">
    <property type="entry name" value="Flavokinase"/>
    <property type="match status" value="1"/>
</dbReference>
<evidence type="ECO:0000256" key="13">
    <source>
        <dbReference type="ARBA" id="ARBA00049494"/>
    </source>
</evidence>
<evidence type="ECO:0000256" key="5">
    <source>
        <dbReference type="ARBA" id="ARBA00022679"/>
    </source>
</evidence>
<keyword evidence="9 14" id="KW-0274">FAD</keyword>
<dbReference type="SUPFAM" id="SSF82114">
    <property type="entry name" value="Riboflavin kinase-like"/>
    <property type="match status" value="1"/>
</dbReference>
<evidence type="ECO:0000256" key="8">
    <source>
        <dbReference type="ARBA" id="ARBA00022777"/>
    </source>
</evidence>
<dbReference type="Pfam" id="PF01687">
    <property type="entry name" value="Flavokinase"/>
    <property type="match status" value="1"/>
</dbReference>
<name>A0A1G8GHR5_9BACI</name>
<dbReference type="Proteomes" id="UP000199017">
    <property type="component" value="Unassembled WGS sequence"/>
</dbReference>
<keyword evidence="4 14" id="KW-0288">FMN</keyword>
<dbReference type="Pfam" id="PF06574">
    <property type="entry name" value="FAD_syn"/>
    <property type="match status" value="1"/>
</dbReference>
<dbReference type="GO" id="GO:0006747">
    <property type="term" value="P:FAD biosynthetic process"/>
    <property type="evidence" value="ECO:0007669"/>
    <property type="project" value="UniProtKB-UniRule"/>
</dbReference>